<dbReference type="AlphaFoldDB" id="A0AAD9UZV4"/>
<dbReference type="Proteomes" id="UP001249851">
    <property type="component" value="Unassembled WGS sequence"/>
</dbReference>
<protein>
    <submittedName>
        <fullName evidence="1">Uncharacterized protein</fullName>
    </submittedName>
</protein>
<sequence length="284" mass="32201">MNCPVQSTGFVCQSEKKVSYFMNEGEDQGKIPLVNFSILLTVPQPRCLLIGSAKNRDLLTGKLEYCSFHLHNASAFVLLIHMYKLHVPFKVTGETPHNIRPKECSPPTPCLLGFHINLLRGRSWVKFILIVPGLGNFCFSPDVIAWYLICLITYDAICEGRTQNKIKNLQPELSSLLACVQQIATSPDRAICFGGPMLPGVTAAVPFFVDCLSSYEQQQTKLTFFVYAMYCEEITCRILFILHQSCRYHLPLHIPQESRISTPFLQFCKTVKRMSCARKERGRL</sequence>
<reference evidence="1" key="1">
    <citation type="journal article" date="2023" name="G3 (Bethesda)">
        <title>Whole genome assembly and annotation of the endangered Caribbean coral Acropora cervicornis.</title>
        <authorList>
            <person name="Selwyn J.D."/>
            <person name="Vollmer S.V."/>
        </authorList>
    </citation>
    <scope>NUCLEOTIDE SEQUENCE</scope>
    <source>
        <strain evidence="1">K2</strain>
    </source>
</reference>
<evidence type="ECO:0000313" key="2">
    <source>
        <dbReference type="Proteomes" id="UP001249851"/>
    </source>
</evidence>
<keyword evidence="2" id="KW-1185">Reference proteome</keyword>
<evidence type="ECO:0000313" key="1">
    <source>
        <dbReference type="EMBL" id="KAK2555991.1"/>
    </source>
</evidence>
<accession>A0AAD9UZV4</accession>
<gene>
    <name evidence="1" type="ORF">P5673_021981</name>
</gene>
<dbReference type="EMBL" id="JARQWQ010000058">
    <property type="protein sequence ID" value="KAK2555991.1"/>
    <property type="molecule type" value="Genomic_DNA"/>
</dbReference>
<organism evidence="1 2">
    <name type="scientific">Acropora cervicornis</name>
    <name type="common">Staghorn coral</name>
    <dbReference type="NCBI Taxonomy" id="6130"/>
    <lineage>
        <taxon>Eukaryota</taxon>
        <taxon>Metazoa</taxon>
        <taxon>Cnidaria</taxon>
        <taxon>Anthozoa</taxon>
        <taxon>Hexacorallia</taxon>
        <taxon>Scleractinia</taxon>
        <taxon>Astrocoeniina</taxon>
        <taxon>Acroporidae</taxon>
        <taxon>Acropora</taxon>
    </lineage>
</organism>
<proteinExistence type="predicted"/>
<comment type="caution">
    <text evidence="1">The sequence shown here is derived from an EMBL/GenBank/DDBJ whole genome shotgun (WGS) entry which is preliminary data.</text>
</comment>
<reference evidence="1" key="2">
    <citation type="journal article" date="2023" name="Science">
        <title>Genomic signatures of disease resistance in endangered staghorn corals.</title>
        <authorList>
            <person name="Vollmer S.V."/>
            <person name="Selwyn J.D."/>
            <person name="Despard B.A."/>
            <person name="Roesel C.L."/>
        </authorList>
    </citation>
    <scope>NUCLEOTIDE SEQUENCE</scope>
    <source>
        <strain evidence="1">K2</strain>
    </source>
</reference>
<name>A0AAD9UZV4_ACRCE</name>